<evidence type="ECO:0000256" key="6">
    <source>
        <dbReference type="ARBA" id="ARBA00023163"/>
    </source>
</evidence>
<evidence type="ECO:0000313" key="12">
    <source>
        <dbReference type="Proteomes" id="UP001632038"/>
    </source>
</evidence>
<evidence type="ECO:0000259" key="10">
    <source>
        <dbReference type="PROSITE" id="PS50884"/>
    </source>
</evidence>
<keyword evidence="1 9" id="KW-0479">Metal-binding</keyword>
<evidence type="ECO:0000256" key="3">
    <source>
        <dbReference type="ARBA" id="ARBA00022833"/>
    </source>
</evidence>
<dbReference type="GO" id="GO:0005634">
    <property type="term" value="C:nucleus"/>
    <property type="evidence" value="ECO:0007669"/>
    <property type="project" value="UniProtKB-SubCell"/>
</dbReference>
<dbReference type="GO" id="GO:0003700">
    <property type="term" value="F:DNA-binding transcription factor activity"/>
    <property type="evidence" value="ECO:0007669"/>
    <property type="project" value="UniProtKB-UniRule"/>
</dbReference>
<dbReference type="Pfam" id="PF02701">
    <property type="entry name" value="Zn_ribbon_Dof"/>
    <property type="match status" value="1"/>
</dbReference>
<organism evidence="11 12">
    <name type="scientific">Castilleja foliolosa</name>
    <dbReference type="NCBI Taxonomy" id="1961234"/>
    <lineage>
        <taxon>Eukaryota</taxon>
        <taxon>Viridiplantae</taxon>
        <taxon>Streptophyta</taxon>
        <taxon>Embryophyta</taxon>
        <taxon>Tracheophyta</taxon>
        <taxon>Spermatophyta</taxon>
        <taxon>Magnoliopsida</taxon>
        <taxon>eudicotyledons</taxon>
        <taxon>Gunneridae</taxon>
        <taxon>Pentapetalae</taxon>
        <taxon>asterids</taxon>
        <taxon>lamiids</taxon>
        <taxon>Lamiales</taxon>
        <taxon>Orobanchaceae</taxon>
        <taxon>Pedicularideae</taxon>
        <taxon>Castillejinae</taxon>
        <taxon>Castilleja</taxon>
    </lineage>
</organism>
<dbReference type="EMBL" id="JAVIJP010000018">
    <property type="protein sequence ID" value="KAL3638908.1"/>
    <property type="molecule type" value="Genomic_DNA"/>
</dbReference>
<keyword evidence="5 8" id="KW-0238">DNA-binding</keyword>
<reference evidence="12" key="1">
    <citation type="journal article" date="2024" name="IScience">
        <title>Strigolactones Initiate the Formation of Haustorium-like Structures in Castilleja.</title>
        <authorList>
            <person name="Buerger M."/>
            <person name="Peterson D."/>
            <person name="Chory J."/>
        </authorList>
    </citation>
    <scope>NUCLEOTIDE SEQUENCE [LARGE SCALE GENOMIC DNA]</scope>
</reference>
<evidence type="ECO:0000256" key="8">
    <source>
        <dbReference type="PROSITE-ProRule" id="PRU00071"/>
    </source>
</evidence>
<accession>A0ABD3D9A9</accession>
<dbReference type="AlphaFoldDB" id="A0ABD3D9A9"/>
<keyword evidence="12" id="KW-1185">Reference proteome</keyword>
<evidence type="ECO:0000313" key="11">
    <source>
        <dbReference type="EMBL" id="KAL3638908.1"/>
    </source>
</evidence>
<evidence type="ECO:0000256" key="9">
    <source>
        <dbReference type="RuleBase" id="RU369094"/>
    </source>
</evidence>
<dbReference type="PROSITE" id="PS01361">
    <property type="entry name" value="ZF_DOF_1"/>
    <property type="match status" value="1"/>
</dbReference>
<comment type="caution">
    <text evidence="11">The sequence shown here is derived from an EMBL/GenBank/DDBJ whole genome shotgun (WGS) entry which is preliminary data.</text>
</comment>
<gene>
    <name evidence="11" type="ORF">CASFOL_016815</name>
</gene>
<keyword evidence="3 9" id="KW-0862">Zinc</keyword>
<dbReference type="GO" id="GO:0003677">
    <property type="term" value="F:DNA binding"/>
    <property type="evidence" value="ECO:0007669"/>
    <property type="project" value="UniProtKB-UniRule"/>
</dbReference>
<keyword evidence="2 8" id="KW-0863">Zinc-finger</keyword>
<proteinExistence type="predicted"/>
<evidence type="ECO:0000256" key="2">
    <source>
        <dbReference type="ARBA" id="ARBA00022771"/>
    </source>
</evidence>
<evidence type="ECO:0000256" key="7">
    <source>
        <dbReference type="ARBA" id="ARBA00023242"/>
    </source>
</evidence>
<evidence type="ECO:0000256" key="4">
    <source>
        <dbReference type="ARBA" id="ARBA00023015"/>
    </source>
</evidence>
<dbReference type="PANTHER" id="PTHR31992:SF316">
    <property type="entry name" value="DOF ZINC FINGER PROTEIN DOF1.2"/>
    <property type="match status" value="1"/>
</dbReference>
<keyword evidence="7 8" id="KW-0539">Nucleus</keyword>
<keyword evidence="4 9" id="KW-0805">Transcription regulation</keyword>
<protein>
    <recommendedName>
        <fullName evidence="9">Dof zinc finger protein</fullName>
    </recommendedName>
</protein>
<comment type="subcellular location">
    <subcellularLocation>
        <location evidence="8 9">Nucleus</location>
    </subcellularLocation>
</comment>
<comment type="function">
    <text evidence="9">Transcription factor that binds specifically to a 5'-AA[AG]G-3' consensus core sequence.</text>
</comment>
<feature type="domain" description="Dof-type" evidence="10">
    <location>
        <begin position="36"/>
        <end position="90"/>
    </location>
</feature>
<dbReference type="InterPro" id="IPR045174">
    <property type="entry name" value="Dof"/>
</dbReference>
<dbReference type="Proteomes" id="UP001632038">
    <property type="component" value="Unassembled WGS sequence"/>
</dbReference>
<sequence>MFTSDYSILERPQISMPLVMDMSSTKWKCNNIEIAPNCPRCASTNTKFCYYNNYSLSQPRYFCKGCRRYWTKGGSLRNVPVGGGCRKSRRARAATRQQAGAHNCVSPSLSSDGGMGQNSTCIDMAAVYAKYVNQNAGVEESFSPSGSSENDGQFEDVTMLVPSLGVDDQMQHDLPKLSVHGGMDGQDYVCQDFNDFDQMAQGMLWSEGTSLPSFGSDVQPAMQQVQDFGLISPDDDDQFRVSANLMADNWGSFDLSAYEF</sequence>
<dbReference type="PANTHER" id="PTHR31992">
    <property type="entry name" value="DOF ZINC FINGER PROTEIN DOF1.4-RELATED"/>
    <property type="match status" value="1"/>
</dbReference>
<dbReference type="InterPro" id="IPR003851">
    <property type="entry name" value="Znf_Dof"/>
</dbReference>
<dbReference type="GO" id="GO:0008270">
    <property type="term" value="F:zinc ion binding"/>
    <property type="evidence" value="ECO:0007669"/>
    <property type="project" value="UniProtKB-KW"/>
</dbReference>
<dbReference type="PROSITE" id="PS50884">
    <property type="entry name" value="ZF_DOF_2"/>
    <property type="match status" value="1"/>
</dbReference>
<evidence type="ECO:0000256" key="1">
    <source>
        <dbReference type="ARBA" id="ARBA00022723"/>
    </source>
</evidence>
<evidence type="ECO:0000256" key="5">
    <source>
        <dbReference type="ARBA" id="ARBA00023125"/>
    </source>
</evidence>
<name>A0ABD3D9A9_9LAMI</name>
<keyword evidence="6 9" id="KW-0804">Transcription</keyword>